<dbReference type="PANTHER" id="PTHR45726:SF3">
    <property type="entry name" value="LEUKOTRIENE A-4 HYDROLASE"/>
    <property type="match status" value="1"/>
</dbReference>
<dbReference type="AlphaFoldDB" id="A0A2N1M6W1"/>
<dbReference type="EMBL" id="LLXH01004271">
    <property type="protein sequence ID" value="PKC53398.1"/>
    <property type="molecule type" value="Genomic_DNA"/>
</dbReference>
<evidence type="ECO:0000259" key="8">
    <source>
        <dbReference type="Pfam" id="PF09127"/>
    </source>
</evidence>
<dbReference type="GO" id="GO:0006508">
    <property type="term" value="P:proteolysis"/>
    <property type="evidence" value="ECO:0007669"/>
    <property type="project" value="UniProtKB-KW"/>
</dbReference>
<evidence type="ECO:0000313" key="12">
    <source>
        <dbReference type="Proteomes" id="UP000233469"/>
    </source>
</evidence>
<evidence type="ECO:0000256" key="4">
    <source>
        <dbReference type="ARBA" id="ARBA00022723"/>
    </source>
</evidence>
<dbReference type="PANTHER" id="PTHR45726">
    <property type="entry name" value="LEUKOTRIENE A-4 HYDROLASE"/>
    <property type="match status" value="1"/>
</dbReference>
<evidence type="ECO:0000256" key="1">
    <source>
        <dbReference type="ARBA" id="ARBA00001947"/>
    </source>
</evidence>
<feature type="domain" description="Peptidase M1 leukotriene A4 hydrolase/aminopeptidase C-terminal" evidence="8">
    <location>
        <begin position="2"/>
        <end position="58"/>
    </location>
</feature>
<dbReference type="Proteomes" id="UP000233469">
    <property type="component" value="Unassembled WGS sequence"/>
</dbReference>
<keyword evidence="6" id="KW-0862">Zinc</keyword>
<keyword evidence="7" id="KW-0482">Metalloprotease</keyword>
<evidence type="ECO:0000313" key="9">
    <source>
        <dbReference type="EMBL" id="PKC53398.1"/>
    </source>
</evidence>
<reference evidence="10 12" key="1">
    <citation type="submission" date="2016-04" db="EMBL/GenBank/DDBJ databases">
        <title>Genome analyses suggest a sexual origin of heterokaryosis in a supposedly ancient asexual fungus.</title>
        <authorList>
            <person name="Ropars J."/>
            <person name="Sedzielewska K."/>
            <person name="Noel J."/>
            <person name="Charron P."/>
            <person name="Farinelli L."/>
            <person name="Marton T."/>
            <person name="Kruger M."/>
            <person name="Pelin A."/>
            <person name="Brachmann A."/>
            <person name="Corradi N."/>
        </authorList>
    </citation>
    <scope>NUCLEOTIDE SEQUENCE [LARGE SCALE GENOMIC DNA]</scope>
    <source>
        <strain evidence="10 12">C2</strain>
    </source>
</reference>
<comment type="caution">
    <text evidence="10">The sequence shown here is derived from an EMBL/GenBank/DDBJ whole genome shotgun (WGS) entry which is preliminary data.</text>
</comment>
<organism evidence="10 12">
    <name type="scientific">Rhizophagus irregularis</name>
    <dbReference type="NCBI Taxonomy" id="588596"/>
    <lineage>
        <taxon>Eukaryota</taxon>
        <taxon>Fungi</taxon>
        <taxon>Fungi incertae sedis</taxon>
        <taxon>Mucoromycota</taxon>
        <taxon>Glomeromycotina</taxon>
        <taxon>Glomeromycetes</taxon>
        <taxon>Glomerales</taxon>
        <taxon>Glomeraceae</taxon>
        <taxon>Rhizophagus</taxon>
    </lineage>
</organism>
<dbReference type="InterPro" id="IPR034015">
    <property type="entry name" value="M1_LTA4H"/>
</dbReference>
<dbReference type="InterPro" id="IPR016024">
    <property type="entry name" value="ARM-type_fold"/>
</dbReference>
<dbReference type="VEuPathDB" id="FungiDB:RhiirA1_543213"/>
<dbReference type="SUPFAM" id="SSF48371">
    <property type="entry name" value="ARM repeat"/>
    <property type="match status" value="1"/>
</dbReference>
<keyword evidence="5 10" id="KW-0378">Hydrolase</keyword>
<sequence length="59" mass="7053">MFPHVAKFVTQQGRMKYVRPIYRMLKNTKKGSDLAKKTFIENKSFYHPITATMIERDIF</sequence>
<dbReference type="GO" id="GO:0008237">
    <property type="term" value="F:metallopeptidase activity"/>
    <property type="evidence" value="ECO:0007669"/>
    <property type="project" value="UniProtKB-KW"/>
</dbReference>
<evidence type="ECO:0000313" key="10">
    <source>
        <dbReference type="EMBL" id="PKK57375.1"/>
    </source>
</evidence>
<dbReference type="GO" id="GO:0005829">
    <property type="term" value="C:cytosol"/>
    <property type="evidence" value="ECO:0007669"/>
    <property type="project" value="TreeGrafter"/>
</dbReference>
<evidence type="ECO:0000256" key="2">
    <source>
        <dbReference type="ARBA" id="ARBA00010136"/>
    </source>
</evidence>
<dbReference type="InterPro" id="IPR015211">
    <property type="entry name" value="Peptidase_M1_C"/>
</dbReference>
<evidence type="ECO:0000256" key="5">
    <source>
        <dbReference type="ARBA" id="ARBA00022801"/>
    </source>
</evidence>
<evidence type="ECO:0000256" key="3">
    <source>
        <dbReference type="ARBA" id="ARBA00022670"/>
    </source>
</evidence>
<keyword evidence="4" id="KW-0479">Metal-binding</keyword>
<protein>
    <submittedName>
        <fullName evidence="10">Peptidase M1, leukotriene A4 hydrolase</fullName>
    </submittedName>
</protein>
<evidence type="ECO:0000313" key="11">
    <source>
        <dbReference type="Proteomes" id="UP000232688"/>
    </source>
</evidence>
<dbReference type="Gene3D" id="1.25.40.320">
    <property type="entry name" value="Peptidase M1, leukotriene A4 hydrolase/aminopeptidase C-terminal domain"/>
    <property type="match status" value="1"/>
</dbReference>
<evidence type="ECO:0000256" key="6">
    <source>
        <dbReference type="ARBA" id="ARBA00022833"/>
    </source>
</evidence>
<gene>
    <name evidence="9" type="ORF">RhiirA1_543213</name>
    <name evidence="10" type="ORF">RhiirC2_798149</name>
</gene>
<proteinExistence type="inferred from homology"/>
<dbReference type="InterPro" id="IPR038502">
    <property type="entry name" value="M1_LTA-4_hydro/amino_C_sf"/>
</dbReference>
<keyword evidence="3" id="KW-0645">Protease</keyword>
<reference evidence="9 11" key="3">
    <citation type="submission" date="2017-10" db="EMBL/GenBank/DDBJ databases">
        <title>Genome analyses suggest a sexual origin of heterokaryosis in a supposedly ancient asexual fungus.</title>
        <authorList>
            <person name="Corradi N."/>
            <person name="Sedzielewska K."/>
            <person name="Noel J."/>
            <person name="Charron P."/>
            <person name="Farinelli L."/>
            <person name="Marton T."/>
            <person name="Kruger M."/>
            <person name="Pelin A."/>
            <person name="Brachmann A."/>
            <person name="Corradi N."/>
        </authorList>
    </citation>
    <scope>NUCLEOTIDE SEQUENCE [LARGE SCALE GENOMIC DNA]</scope>
    <source>
        <strain evidence="9 11">A1</strain>
    </source>
</reference>
<reference evidence="11 12" key="2">
    <citation type="submission" date="2017-10" db="EMBL/GenBank/DDBJ databases">
        <title>Extensive intraspecific genome diversity in a model arbuscular mycorrhizal fungus.</title>
        <authorList>
            <person name="Chen E.C.H."/>
            <person name="Morin E."/>
            <person name="Baudet D."/>
            <person name="Noel J."/>
            <person name="Ndikumana S."/>
            <person name="Charron P."/>
            <person name="St-Onge C."/>
            <person name="Giorgi J."/>
            <person name="Grigoriev I.V."/>
            <person name="Roux C."/>
            <person name="Martin F.M."/>
            <person name="Corradi N."/>
        </authorList>
    </citation>
    <scope>NUCLEOTIDE SEQUENCE [LARGE SCALE GENOMIC DNA]</scope>
    <source>
        <strain evidence="9 11">A1</strain>
        <strain evidence="10 12">C2</strain>
    </source>
</reference>
<accession>A0A2N1M6W1</accession>
<comment type="similarity">
    <text evidence="2">Belongs to the peptidase M1 family.</text>
</comment>
<dbReference type="EMBL" id="LLXL01004451">
    <property type="protein sequence ID" value="PKK57375.1"/>
    <property type="molecule type" value="Genomic_DNA"/>
</dbReference>
<dbReference type="Proteomes" id="UP000232688">
    <property type="component" value="Unassembled WGS sequence"/>
</dbReference>
<dbReference type="GO" id="GO:0008270">
    <property type="term" value="F:zinc ion binding"/>
    <property type="evidence" value="ECO:0007669"/>
    <property type="project" value="InterPro"/>
</dbReference>
<dbReference type="Pfam" id="PF09127">
    <property type="entry name" value="Leuk-A4-hydro_C"/>
    <property type="match status" value="1"/>
</dbReference>
<comment type="cofactor">
    <cofactor evidence="1">
        <name>Zn(2+)</name>
        <dbReference type="ChEBI" id="CHEBI:29105"/>
    </cofactor>
</comment>
<evidence type="ECO:0000256" key="7">
    <source>
        <dbReference type="ARBA" id="ARBA00023049"/>
    </source>
</evidence>
<name>A0A2N1M6W1_9GLOM</name>